<name>A0A7L8ZJE6_9CAUD</name>
<gene>
    <name evidence="1" type="ORF">F379_072</name>
</gene>
<dbReference type="EMBL" id="MT932329">
    <property type="protein sequence ID" value="QOI69358.1"/>
    <property type="molecule type" value="Genomic_DNA"/>
</dbReference>
<keyword evidence="2" id="KW-1185">Reference proteome</keyword>
<evidence type="ECO:0000313" key="2">
    <source>
        <dbReference type="Proteomes" id="UP000593835"/>
    </source>
</evidence>
<evidence type="ECO:0000313" key="1">
    <source>
        <dbReference type="EMBL" id="QOI69358.1"/>
    </source>
</evidence>
<reference evidence="1 2" key="1">
    <citation type="submission" date="2020-08" db="EMBL/GenBank/DDBJ databases">
        <authorList>
            <person name="Sorensen M.C.H."/>
        </authorList>
    </citation>
    <scope>NUCLEOTIDE SEQUENCE [LARGE SCALE GENOMIC DNA]</scope>
</reference>
<organism evidence="1 2">
    <name type="scientific">Campylobacter phage F379</name>
    <dbReference type="NCBI Taxonomy" id="2776767"/>
    <lineage>
        <taxon>Viruses</taxon>
        <taxon>Duplodnaviria</taxon>
        <taxon>Heunggongvirae</taxon>
        <taxon>Uroviricota</taxon>
        <taxon>Caudoviricetes</taxon>
        <taxon>Connertonviridae</taxon>
        <taxon>Firehammervirus</taxon>
        <taxon>Firehammervirus F379</taxon>
    </lineage>
</organism>
<dbReference type="Proteomes" id="UP000593835">
    <property type="component" value="Segment"/>
</dbReference>
<accession>A0A7L8ZJE6</accession>
<sequence length="53" mass="6258">MLQDKVLKNYRDSLNQRLSILIKDPESNKDIISDIKVEIKKINNILNRSYNRG</sequence>
<proteinExistence type="predicted"/>
<protein>
    <submittedName>
        <fullName evidence="1">Uncharacterized protein</fullName>
    </submittedName>
</protein>